<evidence type="ECO:0000313" key="2">
    <source>
        <dbReference type="Proteomes" id="UP001434883"/>
    </source>
</evidence>
<proteinExistence type="predicted"/>
<protein>
    <submittedName>
        <fullName evidence="1">Uncharacterized protein</fullName>
    </submittedName>
</protein>
<reference evidence="1 2" key="1">
    <citation type="submission" date="2021-06" db="EMBL/GenBank/DDBJ databases">
        <authorList>
            <person name="Palmer J.M."/>
        </authorList>
    </citation>
    <scope>NUCLEOTIDE SEQUENCE [LARGE SCALE GENOMIC DNA]</scope>
    <source>
        <strain evidence="1 2">XC_2019</strain>
        <tissue evidence="1">Muscle</tissue>
    </source>
</reference>
<evidence type="ECO:0000313" key="1">
    <source>
        <dbReference type="EMBL" id="MEQ2210224.1"/>
    </source>
</evidence>
<keyword evidence="2" id="KW-1185">Reference proteome</keyword>
<name>A0ABV0RQD1_9TELE</name>
<sequence length="101" mass="11617">MNLKKDYLQLMHCYKEHILVGFLINRSVGPANQNREMDFLQILHHQKTSAPHMNETPRDTLNKCYPKALVKHMPVGTTVPSILKCHGEGLLFKLTYKGKCL</sequence>
<gene>
    <name evidence="1" type="ORF">XENOCAPTIV_010086</name>
</gene>
<dbReference type="Proteomes" id="UP001434883">
    <property type="component" value="Unassembled WGS sequence"/>
</dbReference>
<dbReference type="EMBL" id="JAHRIN010052640">
    <property type="protein sequence ID" value="MEQ2210224.1"/>
    <property type="molecule type" value="Genomic_DNA"/>
</dbReference>
<comment type="caution">
    <text evidence="1">The sequence shown here is derived from an EMBL/GenBank/DDBJ whole genome shotgun (WGS) entry which is preliminary data.</text>
</comment>
<organism evidence="1 2">
    <name type="scientific">Xenoophorus captivus</name>
    <dbReference type="NCBI Taxonomy" id="1517983"/>
    <lineage>
        <taxon>Eukaryota</taxon>
        <taxon>Metazoa</taxon>
        <taxon>Chordata</taxon>
        <taxon>Craniata</taxon>
        <taxon>Vertebrata</taxon>
        <taxon>Euteleostomi</taxon>
        <taxon>Actinopterygii</taxon>
        <taxon>Neopterygii</taxon>
        <taxon>Teleostei</taxon>
        <taxon>Neoteleostei</taxon>
        <taxon>Acanthomorphata</taxon>
        <taxon>Ovalentaria</taxon>
        <taxon>Atherinomorphae</taxon>
        <taxon>Cyprinodontiformes</taxon>
        <taxon>Goodeidae</taxon>
        <taxon>Xenoophorus</taxon>
    </lineage>
</organism>
<accession>A0ABV0RQD1</accession>